<evidence type="ECO:0000313" key="3">
    <source>
        <dbReference type="Proteomes" id="UP000316639"/>
    </source>
</evidence>
<comment type="caution">
    <text evidence="2">The sequence shown here is derived from an EMBL/GenBank/DDBJ whole genome shotgun (WGS) entry which is preliminary data.</text>
</comment>
<dbReference type="EMBL" id="VOBR01000008">
    <property type="protein sequence ID" value="TWP51535.1"/>
    <property type="molecule type" value="Genomic_DNA"/>
</dbReference>
<sequence length="579" mass="61339">MDRRRVVIVAAAVALVGGVVILRTVGAGDDLKQPKKPPPTALTAYAVDGVLIPSTKDRPHSPANPVTSPGHHRLKVRWDGDAPGYEVRWGGNVRFVTRQAIQLDGLENEKEQQLEIRAVDAFGQRSEPVTAKGTPRADNAQYAFVDRFDGPNSPDPTRWRFAKRTDCARATPGDGDDHQRLVVSSNCATNVVSLRSRAPFVRAEESRFVVETDAPNSGGQLLLDLVPGPVSIQPDEVLPQAVRLAVTTDASGNSLVELFPNGTSKSLPQAPPGLSSRWELVITPSGIRAERDGQVVATSPFVPPWQEATALVGVAALAGDRTRAGIDLVGFRGGATKPPELGPTPDLNVDVNIPRPAPEPKLPGVSGGHLRLVIVPAEAMDPNMKVLFGGAEVTLRPALPGIEWQAGIEYPAIADLPPEAITEPIRASLTSATRVQVTHADVELTPTPGSSHPPPSTPTEPLSGQHTRLAQPRAELLDATAQPVPQGEGLARGRLVLEVRMDSLASAVSGLAGFDVRMDDTRIATVATAADGPGVGGRWRISLNTSTLSTSPHTIEIRAFSTDSETPTESAHVSFVLKP</sequence>
<dbReference type="Proteomes" id="UP000316639">
    <property type="component" value="Unassembled WGS sequence"/>
</dbReference>
<accession>A0A563EV17</accession>
<evidence type="ECO:0000313" key="2">
    <source>
        <dbReference type="EMBL" id="TWP51535.1"/>
    </source>
</evidence>
<keyword evidence="3" id="KW-1185">Reference proteome</keyword>
<feature type="region of interest" description="Disordered" evidence="1">
    <location>
        <begin position="443"/>
        <end position="468"/>
    </location>
</feature>
<protein>
    <submittedName>
        <fullName evidence="2">Uncharacterized protein</fullName>
    </submittedName>
</protein>
<organism evidence="2 3">
    <name type="scientific">Lentzea tibetensis</name>
    <dbReference type="NCBI Taxonomy" id="2591470"/>
    <lineage>
        <taxon>Bacteria</taxon>
        <taxon>Bacillati</taxon>
        <taxon>Actinomycetota</taxon>
        <taxon>Actinomycetes</taxon>
        <taxon>Pseudonocardiales</taxon>
        <taxon>Pseudonocardiaceae</taxon>
        <taxon>Lentzea</taxon>
    </lineage>
</organism>
<dbReference type="OrthoDB" id="3647805at2"/>
<reference evidence="2 3" key="1">
    <citation type="submission" date="2019-07" db="EMBL/GenBank/DDBJ databases">
        <title>Lentzea xizangensis sp. nov., isolated from Qinghai-Tibetan Plateau Soils.</title>
        <authorList>
            <person name="Huang J."/>
        </authorList>
    </citation>
    <scope>NUCLEOTIDE SEQUENCE [LARGE SCALE GENOMIC DNA]</scope>
    <source>
        <strain evidence="2 3">FXJ1.1311</strain>
    </source>
</reference>
<dbReference type="RefSeq" id="WP_146352350.1">
    <property type="nucleotide sequence ID" value="NZ_VOBR01000008.1"/>
</dbReference>
<proteinExistence type="predicted"/>
<evidence type="ECO:0000256" key="1">
    <source>
        <dbReference type="SAM" id="MobiDB-lite"/>
    </source>
</evidence>
<name>A0A563EV17_9PSEU</name>
<dbReference type="AlphaFoldDB" id="A0A563EV17"/>
<gene>
    <name evidence="2" type="ORF">FKR81_15165</name>
</gene>